<dbReference type="GeneID" id="111014050"/>
<dbReference type="RefSeq" id="XP_022144343.1">
    <property type="nucleotide sequence ID" value="XM_022288651.1"/>
</dbReference>
<evidence type="ECO:0000313" key="2">
    <source>
        <dbReference type="Proteomes" id="UP000504603"/>
    </source>
</evidence>
<dbReference type="Proteomes" id="UP000504603">
    <property type="component" value="Unplaced"/>
</dbReference>
<evidence type="ECO:0000256" key="1">
    <source>
        <dbReference type="SAM" id="MobiDB-lite"/>
    </source>
</evidence>
<reference evidence="3" key="1">
    <citation type="submission" date="2025-08" db="UniProtKB">
        <authorList>
            <consortium name="RefSeq"/>
        </authorList>
    </citation>
    <scope>IDENTIFICATION</scope>
    <source>
        <strain evidence="3">OHB3-1</strain>
    </source>
</reference>
<proteinExistence type="predicted"/>
<gene>
    <name evidence="3" type="primary">LOC111014050</name>
</gene>
<organism evidence="2 3">
    <name type="scientific">Momordica charantia</name>
    <name type="common">Bitter gourd</name>
    <name type="synonym">Balsam pear</name>
    <dbReference type="NCBI Taxonomy" id="3673"/>
    <lineage>
        <taxon>Eukaryota</taxon>
        <taxon>Viridiplantae</taxon>
        <taxon>Streptophyta</taxon>
        <taxon>Embryophyta</taxon>
        <taxon>Tracheophyta</taxon>
        <taxon>Spermatophyta</taxon>
        <taxon>Magnoliopsida</taxon>
        <taxon>eudicotyledons</taxon>
        <taxon>Gunneridae</taxon>
        <taxon>Pentapetalae</taxon>
        <taxon>rosids</taxon>
        <taxon>fabids</taxon>
        <taxon>Cucurbitales</taxon>
        <taxon>Cucurbitaceae</taxon>
        <taxon>Momordiceae</taxon>
        <taxon>Momordica</taxon>
    </lineage>
</organism>
<dbReference type="KEGG" id="mcha:111014050"/>
<feature type="compositionally biased region" description="Gly residues" evidence="1">
    <location>
        <begin position="41"/>
        <end position="72"/>
    </location>
</feature>
<protein>
    <submittedName>
        <fullName evidence="3">Circumsporozoite protein-like</fullName>
    </submittedName>
</protein>
<feature type="region of interest" description="Disordered" evidence="1">
    <location>
        <begin position="1"/>
        <end position="112"/>
    </location>
</feature>
<dbReference type="AlphaFoldDB" id="A0A6J1CT14"/>
<keyword evidence="2" id="KW-1185">Reference proteome</keyword>
<name>A0A6J1CT14_MOMCH</name>
<evidence type="ECO:0000313" key="3">
    <source>
        <dbReference type="RefSeq" id="XP_022144343.1"/>
    </source>
</evidence>
<feature type="compositionally biased region" description="Low complexity" evidence="1">
    <location>
        <begin position="1"/>
        <end position="18"/>
    </location>
</feature>
<accession>A0A6J1CT14</accession>
<sequence length="135" mass="13973">MGFGESPSTIQTSPPTTTKHNKSVSLFSGTVTRRHTQSTGRAGGLGGGGEVNRNAEGGGGEVNRNTHGGGGEVNRKTHGGGGEVNRKAHGGGGDVCEGFSSGDGSDPWSKDEVAIAESEKRVHTFYVHLQSFHQR</sequence>